<dbReference type="OrthoDB" id="6765568at2759"/>
<dbReference type="AlphaFoldDB" id="A0A9C6WZF5"/>
<evidence type="ECO:0000313" key="5">
    <source>
        <dbReference type="Proteomes" id="UP000504606"/>
    </source>
</evidence>
<dbReference type="GO" id="GO:0008270">
    <property type="term" value="F:zinc ion binding"/>
    <property type="evidence" value="ECO:0007669"/>
    <property type="project" value="UniProtKB-KW"/>
</dbReference>
<keyword evidence="2" id="KW-0863">Zinc-finger</keyword>
<evidence type="ECO:0000256" key="1">
    <source>
        <dbReference type="ARBA" id="ARBA00022723"/>
    </source>
</evidence>
<evidence type="ECO:0000313" key="6">
    <source>
        <dbReference type="RefSeq" id="XP_052125869.1"/>
    </source>
</evidence>
<gene>
    <name evidence="6" type="primary">LOC127749902</name>
</gene>
<sequence length="164" mass="18414">MGEASTSKVRYTSTQRGAKKAIYDGFMYVFHREKKDGAGWRCDLRGNCNGRITVLRDDTVLDQQPHTHEPDWGRCKAQETRAAFPDADVAGCLFHFGQAQWRQLQGAGLAVAYHLEANEEMRANFHTLIALAFVPVDDVEDAFDALSEASVLNLQPIFDHVEEN</sequence>
<proteinExistence type="predicted"/>
<name>A0A9C6WZF5_FRAOC</name>
<dbReference type="InterPro" id="IPR007588">
    <property type="entry name" value="Znf_FLYWCH"/>
</dbReference>
<keyword evidence="3" id="KW-0862">Zinc</keyword>
<organism evidence="5 6">
    <name type="scientific">Frankliniella occidentalis</name>
    <name type="common">Western flower thrips</name>
    <name type="synonym">Euthrips occidentalis</name>
    <dbReference type="NCBI Taxonomy" id="133901"/>
    <lineage>
        <taxon>Eukaryota</taxon>
        <taxon>Metazoa</taxon>
        <taxon>Ecdysozoa</taxon>
        <taxon>Arthropoda</taxon>
        <taxon>Hexapoda</taxon>
        <taxon>Insecta</taxon>
        <taxon>Pterygota</taxon>
        <taxon>Neoptera</taxon>
        <taxon>Paraneoptera</taxon>
        <taxon>Thysanoptera</taxon>
        <taxon>Terebrantia</taxon>
        <taxon>Thripoidea</taxon>
        <taxon>Thripidae</taxon>
        <taxon>Frankliniella</taxon>
    </lineage>
</organism>
<accession>A0A9C6WZF5</accession>
<evidence type="ECO:0000256" key="2">
    <source>
        <dbReference type="ARBA" id="ARBA00022771"/>
    </source>
</evidence>
<protein>
    <submittedName>
        <fullName evidence="6">Uncharacterized protein LOC127749902</fullName>
    </submittedName>
</protein>
<reference evidence="6" key="1">
    <citation type="submission" date="2025-08" db="UniProtKB">
        <authorList>
            <consortium name="RefSeq"/>
        </authorList>
    </citation>
    <scope>IDENTIFICATION</scope>
    <source>
        <tissue evidence="6">Whole organism</tissue>
    </source>
</reference>
<feature type="domain" description="FLYWCH-type" evidence="4">
    <location>
        <begin position="11"/>
        <end position="68"/>
    </location>
</feature>
<dbReference type="Proteomes" id="UP000504606">
    <property type="component" value="Unplaced"/>
</dbReference>
<keyword evidence="1" id="KW-0479">Metal-binding</keyword>
<keyword evidence="5" id="KW-1185">Reference proteome</keyword>
<dbReference type="Gene3D" id="2.20.25.240">
    <property type="match status" value="1"/>
</dbReference>
<dbReference type="Pfam" id="PF04500">
    <property type="entry name" value="FLYWCH"/>
    <property type="match status" value="1"/>
</dbReference>
<dbReference type="RefSeq" id="XP_052125869.1">
    <property type="nucleotide sequence ID" value="XM_052269909.1"/>
</dbReference>
<evidence type="ECO:0000259" key="4">
    <source>
        <dbReference type="Pfam" id="PF04500"/>
    </source>
</evidence>
<dbReference type="GeneID" id="127749902"/>
<dbReference type="KEGG" id="foc:127749902"/>
<evidence type="ECO:0000256" key="3">
    <source>
        <dbReference type="ARBA" id="ARBA00022833"/>
    </source>
</evidence>